<feature type="compositionally biased region" description="Acidic residues" evidence="6">
    <location>
        <begin position="229"/>
        <end position="279"/>
    </location>
</feature>
<keyword evidence="4" id="KW-0804">Transcription</keyword>
<accession>A0A8J2RCN7</accession>
<sequence length="330" mass="35103">MAANQALVSKLYRGVIEDVINGVREAFLDEGIDEAVLLELKQNWENKLQSSKAIDPVTDPAEASLQNKLQQRSSFPSKAGQQASSTATANNSTPQQAASQAKQPASQTPATAPNAATGAAATSAPAATTVRMVPVQITVPPQAGVTGHTAAKSITVHVPAHALQGGTAGAQLQTILSSPAVTAALSLPVEMATTVLQQHINNALQSTAGRSQSRTDNGGVTQLDGPGDSSDDDDDVDDDDDDDVEEEDDHDDEEIDADNEENADEEPLNSEDDVTDDDPSVLFETDNVVVCQYDKITRSRNRWKFHLKDGIMNINGRDYVFQKANGDAEW</sequence>
<feature type="region of interest" description="Disordered" evidence="6">
    <location>
        <begin position="206"/>
        <end position="281"/>
    </location>
</feature>
<evidence type="ECO:0000256" key="3">
    <source>
        <dbReference type="ARBA" id="ARBA00023015"/>
    </source>
</evidence>
<evidence type="ECO:0000256" key="1">
    <source>
        <dbReference type="ARBA" id="ARBA00004123"/>
    </source>
</evidence>
<dbReference type="GO" id="GO:0005672">
    <property type="term" value="C:transcription factor TFIIA complex"/>
    <property type="evidence" value="ECO:0007669"/>
    <property type="project" value="InterPro"/>
</dbReference>
<dbReference type="PANTHER" id="PTHR12694">
    <property type="entry name" value="TRANSCRIPTION INITIATION FACTOR IIA SUBUNIT 1"/>
    <property type="match status" value="1"/>
</dbReference>
<evidence type="ECO:0000256" key="6">
    <source>
        <dbReference type="SAM" id="MobiDB-lite"/>
    </source>
</evidence>
<gene>
    <name evidence="7" type="ORF">DGAL_LOCUS14</name>
</gene>
<dbReference type="FunFam" id="1.10.287.100:FF:000001">
    <property type="entry name" value="Transcription initiation factor IIA subunit"/>
    <property type="match status" value="1"/>
</dbReference>
<evidence type="ECO:0000256" key="2">
    <source>
        <dbReference type="ARBA" id="ARBA00010059"/>
    </source>
</evidence>
<evidence type="ECO:0000313" key="7">
    <source>
        <dbReference type="EMBL" id="CAH0097967.1"/>
    </source>
</evidence>
<dbReference type="GO" id="GO:0006367">
    <property type="term" value="P:transcription initiation at RNA polymerase II promoter"/>
    <property type="evidence" value="ECO:0007669"/>
    <property type="project" value="InterPro"/>
</dbReference>
<dbReference type="Gene3D" id="1.10.287.100">
    <property type="match status" value="1"/>
</dbReference>
<dbReference type="SUPFAM" id="SSF47396">
    <property type="entry name" value="Transcription factor IIA (TFIIA), alpha-helical domain"/>
    <property type="match status" value="1"/>
</dbReference>
<dbReference type="EMBL" id="CAKKLH010000001">
    <property type="protein sequence ID" value="CAH0097967.1"/>
    <property type="molecule type" value="Genomic_DNA"/>
</dbReference>
<dbReference type="Pfam" id="PF03153">
    <property type="entry name" value="TFIIA"/>
    <property type="match status" value="2"/>
</dbReference>
<evidence type="ECO:0000256" key="5">
    <source>
        <dbReference type="ARBA" id="ARBA00023242"/>
    </source>
</evidence>
<dbReference type="InterPro" id="IPR009088">
    <property type="entry name" value="TFIIA_b-brl"/>
</dbReference>
<feature type="compositionally biased region" description="Polar residues" evidence="6">
    <location>
        <begin position="64"/>
        <end position="91"/>
    </location>
</feature>
<feature type="compositionally biased region" description="Low complexity" evidence="6">
    <location>
        <begin position="92"/>
        <end position="123"/>
    </location>
</feature>
<proteinExistence type="inferred from homology"/>
<evidence type="ECO:0000256" key="4">
    <source>
        <dbReference type="ARBA" id="ARBA00023163"/>
    </source>
</evidence>
<feature type="compositionally biased region" description="Polar residues" evidence="6">
    <location>
        <begin position="206"/>
        <end position="220"/>
    </location>
</feature>
<dbReference type="Proteomes" id="UP000789390">
    <property type="component" value="Unassembled WGS sequence"/>
</dbReference>
<dbReference type="OrthoDB" id="6275927at2759"/>
<comment type="subcellular location">
    <subcellularLocation>
        <location evidence="1">Nucleus</location>
    </subcellularLocation>
</comment>
<evidence type="ECO:0008006" key="9">
    <source>
        <dbReference type="Google" id="ProtNLM"/>
    </source>
</evidence>
<dbReference type="FunFam" id="2.30.18.10:FF:000002">
    <property type="entry name" value="Transcription initiation factor IIA subunit 1"/>
    <property type="match status" value="1"/>
</dbReference>
<feature type="region of interest" description="Disordered" evidence="6">
    <location>
        <begin position="63"/>
        <end position="123"/>
    </location>
</feature>
<comment type="similarity">
    <text evidence="2">Belongs to the TFIIA subunit 1 family.</text>
</comment>
<name>A0A8J2RCN7_9CRUS</name>
<keyword evidence="3" id="KW-0805">Transcription regulation</keyword>
<dbReference type="CDD" id="cd07976">
    <property type="entry name" value="TFIIA_alpha_beta_like"/>
    <property type="match status" value="2"/>
</dbReference>
<organism evidence="7 8">
    <name type="scientific">Daphnia galeata</name>
    <dbReference type="NCBI Taxonomy" id="27404"/>
    <lineage>
        <taxon>Eukaryota</taxon>
        <taxon>Metazoa</taxon>
        <taxon>Ecdysozoa</taxon>
        <taxon>Arthropoda</taxon>
        <taxon>Crustacea</taxon>
        <taxon>Branchiopoda</taxon>
        <taxon>Diplostraca</taxon>
        <taxon>Cladocera</taxon>
        <taxon>Anomopoda</taxon>
        <taxon>Daphniidae</taxon>
        <taxon>Daphnia</taxon>
    </lineage>
</organism>
<dbReference type="SUPFAM" id="SSF50784">
    <property type="entry name" value="Transcription factor IIA (TFIIA), beta-barrel domain"/>
    <property type="match status" value="1"/>
</dbReference>
<dbReference type="SMART" id="SM01371">
    <property type="entry name" value="TFIIA"/>
    <property type="match status" value="1"/>
</dbReference>
<comment type="caution">
    <text evidence="7">The sequence shown here is derived from an EMBL/GenBank/DDBJ whole genome shotgun (WGS) entry which is preliminary data.</text>
</comment>
<dbReference type="Gene3D" id="2.30.18.10">
    <property type="entry name" value="Transcription factor IIA (TFIIA), beta-barrel domain"/>
    <property type="match status" value="1"/>
</dbReference>
<reference evidence="7" key="1">
    <citation type="submission" date="2021-11" db="EMBL/GenBank/DDBJ databases">
        <authorList>
            <person name="Schell T."/>
        </authorList>
    </citation>
    <scope>NUCLEOTIDE SEQUENCE</scope>
    <source>
        <strain evidence="7">M5</strain>
    </source>
</reference>
<keyword evidence="5" id="KW-0539">Nucleus</keyword>
<protein>
    <recommendedName>
        <fullName evidence="9">Transcription initiation factor IIA subunit 1</fullName>
    </recommendedName>
</protein>
<evidence type="ECO:0000313" key="8">
    <source>
        <dbReference type="Proteomes" id="UP000789390"/>
    </source>
</evidence>
<keyword evidence="8" id="KW-1185">Reference proteome</keyword>
<dbReference type="PANTHER" id="PTHR12694:SF8">
    <property type="entry name" value="TRANSCRIPTION INITIATION FACTOR IIA SUBUNIT 1"/>
    <property type="match status" value="1"/>
</dbReference>
<dbReference type="AlphaFoldDB" id="A0A8J2RCN7"/>
<dbReference type="InterPro" id="IPR004855">
    <property type="entry name" value="TFIIA_asu/bsu"/>
</dbReference>